<protein>
    <submittedName>
        <fullName evidence="1">Uncharacterized protein</fullName>
    </submittedName>
</protein>
<dbReference type="AlphaFoldDB" id="A0A2S7T1G7"/>
<reference evidence="1 2" key="1">
    <citation type="submission" date="2018-01" db="EMBL/GenBank/DDBJ databases">
        <title>A novel member of the phylum Bacteroidetes isolated from glacier ice.</title>
        <authorList>
            <person name="Liu Q."/>
            <person name="Xin Y.-H."/>
        </authorList>
    </citation>
    <scope>NUCLEOTIDE SEQUENCE [LARGE SCALE GENOMIC DNA]</scope>
    <source>
        <strain evidence="1 2">RB1R16</strain>
    </source>
</reference>
<keyword evidence="2" id="KW-1185">Reference proteome</keyword>
<dbReference type="RefSeq" id="WP_105037580.1">
    <property type="nucleotide sequence ID" value="NZ_PPSL01000001.1"/>
</dbReference>
<accession>A0A2S7T1G7</accession>
<sequence length="59" mass="6966">MSQFNFEKTLKENVEKEIRNKIRKAFPHITNFSVKYDVKKQKASIDGLTPEQIDLIMKP</sequence>
<evidence type="ECO:0000313" key="2">
    <source>
        <dbReference type="Proteomes" id="UP000239872"/>
    </source>
</evidence>
<dbReference type="EMBL" id="PPSL01000001">
    <property type="protein sequence ID" value="PQJ12697.1"/>
    <property type="molecule type" value="Genomic_DNA"/>
</dbReference>
<gene>
    <name evidence="1" type="ORF">CJD36_002835</name>
</gene>
<organism evidence="1 2">
    <name type="scientific">Flavipsychrobacter stenotrophus</name>
    <dbReference type="NCBI Taxonomy" id="2077091"/>
    <lineage>
        <taxon>Bacteria</taxon>
        <taxon>Pseudomonadati</taxon>
        <taxon>Bacteroidota</taxon>
        <taxon>Chitinophagia</taxon>
        <taxon>Chitinophagales</taxon>
        <taxon>Chitinophagaceae</taxon>
        <taxon>Flavipsychrobacter</taxon>
    </lineage>
</organism>
<dbReference type="Proteomes" id="UP000239872">
    <property type="component" value="Unassembled WGS sequence"/>
</dbReference>
<name>A0A2S7T1G7_9BACT</name>
<comment type="caution">
    <text evidence="1">The sequence shown here is derived from an EMBL/GenBank/DDBJ whole genome shotgun (WGS) entry which is preliminary data.</text>
</comment>
<proteinExistence type="predicted"/>
<evidence type="ECO:0000313" key="1">
    <source>
        <dbReference type="EMBL" id="PQJ12697.1"/>
    </source>
</evidence>